<dbReference type="RefSeq" id="WP_129222726.1">
    <property type="nucleotide sequence ID" value="NZ_QYBB01000001.1"/>
</dbReference>
<proteinExistence type="predicted"/>
<dbReference type="Pfam" id="PF00753">
    <property type="entry name" value="Lactamase_B"/>
    <property type="match status" value="1"/>
</dbReference>
<accession>A0A4Q2UF63</accession>
<protein>
    <recommendedName>
        <fullName evidence="1">Metallo-beta-lactamase domain-containing protein</fullName>
    </recommendedName>
</protein>
<dbReference type="AlphaFoldDB" id="A0A4Q2UF63"/>
<evidence type="ECO:0000313" key="2">
    <source>
        <dbReference type="EMBL" id="RYC33867.1"/>
    </source>
</evidence>
<dbReference type="InterPro" id="IPR001279">
    <property type="entry name" value="Metallo-B-lactamas"/>
</dbReference>
<dbReference type="InterPro" id="IPR036866">
    <property type="entry name" value="RibonucZ/Hydroxyglut_hydro"/>
</dbReference>
<dbReference type="SUPFAM" id="SSF56281">
    <property type="entry name" value="Metallo-hydrolase/oxidoreductase"/>
    <property type="match status" value="1"/>
</dbReference>
<reference evidence="2 3" key="1">
    <citation type="submission" date="2018-12" db="EMBL/GenBank/DDBJ databases">
        <authorList>
            <person name="Grouzdev D.S."/>
            <person name="Krutkina M.S."/>
        </authorList>
    </citation>
    <scope>NUCLEOTIDE SEQUENCE [LARGE SCALE GENOMIC DNA]</scope>
    <source>
        <strain evidence="2 3">RmlP026</strain>
    </source>
</reference>
<dbReference type="PANTHER" id="PTHR36839:SF1">
    <property type="entry name" value="METALLO-BETA-LACTAMASE FAMILY PROTEIN (AFU_ORTHOLOGUE AFUA_5G12770)"/>
    <property type="match status" value="1"/>
</dbReference>
<evidence type="ECO:0000259" key="1">
    <source>
        <dbReference type="SMART" id="SM00849"/>
    </source>
</evidence>
<gene>
    <name evidence="2" type="ORF">D3273_01020</name>
</gene>
<dbReference type="PANTHER" id="PTHR36839">
    <property type="entry name" value="METALLO-BETA-LACTAMASE FAMILY PROTEIN (AFU_ORTHOLOGUE AFUA_5G12770)"/>
    <property type="match status" value="1"/>
</dbReference>
<sequence>MSPGYLPFAGALDLPAFFCDNCGFWQRHFEVPPSCPLCLDARHVVPQTGWSFRTLAEAQALYPCHWEELEAGVWRFWNEPVSGIGSMSYLLEGPQGNLMFEGCAAFSDAALDFIAGRGGVQVLSASHPHSYGALWQVQDRFDPELALHPGDLAWSAAVCVTWPFDDRLEPLPGLELHLTAGHFDGHTVLYDRARRILFCGDALKFELDPADRRRATTISAHKAFVRGVPLSPAELRRYRDVFAPLDFGSTWTPFEQVRNSGRGEALALIDDMLATRSHARPVPLGEVVPRAVTGVGTA</sequence>
<dbReference type="Proteomes" id="UP000290759">
    <property type="component" value="Unassembled WGS sequence"/>
</dbReference>
<reference evidence="2 3" key="2">
    <citation type="submission" date="2019-02" db="EMBL/GenBank/DDBJ databases">
        <title>'Lichenibacterium ramalinii' gen. nov. sp. nov., 'Lichenibacterium minor' gen. nov. sp. nov.</title>
        <authorList>
            <person name="Pankratov T."/>
        </authorList>
    </citation>
    <scope>NUCLEOTIDE SEQUENCE [LARGE SCALE GENOMIC DNA]</scope>
    <source>
        <strain evidence="2 3">RmlP026</strain>
    </source>
</reference>
<dbReference type="EMBL" id="QYBB01000001">
    <property type="protein sequence ID" value="RYC33867.1"/>
    <property type="molecule type" value="Genomic_DNA"/>
</dbReference>
<feature type="domain" description="Metallo-beta-lactamase" evidence="1">
    <location>
        <begin position="85"/>
        <end position="239"/>
    </location>
</feature>
<organism evidence="2 3">
    <name type="scientific">Lichenibacterium minor</name>
    <dbReference type="NCBI Taxonomy" id="2316528"/>
    <lineage>
        <taxon>Bacteria</taxon>
        <taxon>Pseudomonadati</taxon>
        <taxon>Pseudomonadota</taxon>
        <taxon>Alphaproteobacteria</taxon>
        <taxon>Hyphomicrobiales</taxon>
        <taxon>Lichenihabitantaceae</taxon>
        <taxon>Lichenibacterium</taxon>
    </lineage>
</organism>
<dbReference type="SMART" id="SM00849">
    <property type="entry name" value="Lactamase_B"/>
    <property type="match status" value="1"/>
</dbReference>
<keyword evidence="3" id="KW-1185">Reference proteome</keyword>
<comment type="caution">
    <text evidence="2">The sequence shown here is derived from an EMBL/GenBank/DDBJ whole genome shotgun (WGS) entry which is preliminary data.</text>
</comment>
<evidence type="ECO:0000313" key="3">
    <source>
        <dbReference type="Proteomes" id="UP000290759"/>
    </source>
</evidence>
<dbReference type="OrthoDB" id="2373347at2"/>
<name>A0A4Q2UF63_9HYPH</name>
<dbReference type="Gene3D" id="3.60.15.10">
    <property type="entry name" value="Ribonuclease Z/Hydroxyacylglutathione hydrolase-like"/>
    <property type="match status" value="1"/>
</dbReference>